<dbReference type="Proteomes" id="UP000182985">
    <property type="component" value="Unassembled WGS sequence"/>
</dbReference>
<dbReference type="EMBL" id="MOEC01000046">
    <property type="protein sequence ID" value="OIS90583.1"/>
    <property type="molecule type" value="Genomic_DNA"/>
</dbReference>
<proteinExistence type="predicted"/>
<gene>
    <name evidence="2" type="ORF">BLA27_25885</name>
</gene>
<feature type="transmembrane region" description="Helical" evidence="1">
    <location>
        <begin position="21"/>
        <end position="42"/>
    </location>
</feature>
<dbReference type="OrthoDB" id="8451041at2"/>
<reference evidence="2 3" key="1">
    <citation type="submission" date="2016-10" db="EMBL/GenBank/DDBJ databases">
        <title>The Draft Genome Sequence of the Potato Rhizosphere Bacteria Ochrobactrum sp. IPA7.2.</title>
        <authorList>
            <person name="Gogoleva N.E."/>
            <person name="Khlopko Y.A."/>
            <person name="Burygin G.L."/>
            <person name="Plotnikov A.O."/>
        </authorList>
    </citation>
    <scope>NUCLEOTIDE SEQUENCE [LARGE SCALE GENOMIC DNA]</scope>
    <source>
        <strain evidence="2 3">IPA7.2</strain>
    </source>
</reference>
<feature type="transmembrane region" description="Helical" evidence="1">
    <location>
        <begin position="48"/>
        <end position="69"/>
    </location>
</feature>
<name>A0A1J6HQX3_9HYPH</name>
<feature type="transmembrane region" description="Helical" evidence="1">
    <location>
        <begin position="74"/>
        <end position="92"/>
    </location>
</feature>
<dbReference type="RefSeq" id="WP_029929574.1">
    <property type="nucleotide sequence ID" value="NZ_JBCAUP010000020.1"/>
</dbReference>
<evidence type="ECO:0000313" key="2">
    <source>
        <dbReference type="EMBL" id="OIS90583.1"/>
    </source>
</evidence>
<comment type="caution">
    <text evidence="2">The sequence shown here is derived from an EMBL/GenBank/DDBJ whole genome shotgun (WGS) entry which is preliminary data.</text>
</comment>
<sequence>MALNKAGTHRLVRKRDWCFSAVVSLAFGAATALIFFYIVLFGVGDDGYLVIFSIYTAPVAIVFGLWGLFYRRSFVAFIALFLCLSPLIYLSIF</sequence>
<organism evidence="2 3">
    <name type="scientific">Brucella cytisi</name>
    <dbReference type="NCBI Taxonomy" id="407152"/>
    <lineage>
        <taxon>Bacteria</taxon>
        <taxon>Pseudomonadati</taxon>
        <taxon>Pseudomonadota</taxon>
        <taxon>Alphaproteobacteria</taxon>
        <taxon>Hyphomicrobiales</taxon>
        <taxon>Brucellaceae</taxon>
        <taxon>Brucella/Ochrobactrum group</taxon>
        <taxon>Brucella</taxon>
    </lineage>
</organism>
<dbReference type="AlphaFoldDB" id="A0A1J6HQX3"/>
<keyword evidence="1" id="KW-0812">Transmembrane</keyword>
<evidence type="ECO:0000256" key="1">
    <source>
        <dbReference type="SAM" id="Phobius"/>
    </source>
</evidence>
<keyword evidence="3" id="KW-1185">Reference proteome</keyword>
<accession>A0A1J6HQX3</accession>
<keyword evidence="1" id="KW-0472">Membrane</keyword>
<keyword evidence="1" id="KW-1133">Transmembrane helix</keyword>
<evidence type="ECO:0000313" key="3">
    <source>
        <dbReference type="Proteomes" id="UP000182985"/>
    </source>
</evidence>
<protein>
    <submittedName>
        <fullName evidence="2">Uncharacterized protein</fullName>
    </submittedName>
</protein>